<dbReference type="EMBL" id="WIVE01000027">
    <property type="protein sequence ID" value="MQX36809.1"/>
    <property type="molecule type" value="Genomic_DNA"/>
</dbReference>
<dbReference type="SUPFAM" id="SSF51126">
    <property type="entry name" value="Pectin lyase-like"/>
    <property type="match status" value="1"/>
</dbReference>
<comment type="caution">
    <text evidence="3">The sequence shown here is derived from an EMBL/GenBank/DDBJ whole genome shotgun (WGS) entry which is preliminary data.</text>
</comment>
<gene>
    <name evidence="3" type="ORF">GHC57_09805</name>
</gene>
<dbReference type="InterPro" id="IPR012334">
    <property type="entry name" value="Pectin_lyas_fold"/>
</dbReference>
<dbReference type="Gene3D" id="2.160.20.10">
    <property type="entry name" value="Single-stranded right-handed beta-helix, Pectin lyase-like"/>
    <property type="match status" value="1"/>
</dbReference>
<evidence type="ECO:0000259" key="2">
    <source>
        <dbReference type="Pfam" id="PF13205"/>
    </source>
</evidence>
<dbReference type="OrthoDB" id="5560405at2"/>
<proteinExistence type="predicted"/>
<sequence length="1126" mass="117321">MLGNAALRAIPGWRPVGLPADLVASVGEHTKAGQNGIAVTGTAIVSGDPAGHWQIAGGLLSPSASGDAADLSAGPYEMILDSGQTVSVSVTAGERHVATLAEIQTLLDGTHPREAGETRIRVQPGSYDIDSLTTSAQPTGVTWMAADLAQPPIFNRWVLDHVAEPGTLGFEHVIFDMPYPSAPAPFWSPLPSTMYAICHGGADRSEFTGTSFRYCEFRGNLPAWAAGGRMTVNNPAVRIQNGMNFTFEHNVVTGCRAGLELSGVENATIRHNDISGFHADPFVVSNYNAPVTGVLIAANHIHGPAGDTSYHHIDTIQLQPTRPAGDTGWWEPDTAYVIDAVASDGSGDGSYWRCLVDHTSGTGTFAQDRAAHPTYWTEVTDVHWVDGLEVVGNTVTLYHAPIVAQVDPSDTQTTEEYAPYTTGAPIPVSMHGRETRVEPPGAEVYPIPPASTGRMRLNVRMTGGAGTATISLDGDDTWMGGATGPTLAAAGEWVTMVSDGVSDWTPAPQGGRAWFQHRSTDFDFGPFEAGLVTKMDGSAGPVTGTLLGDAGPYHVQCEISDHTCRVVAASGTLTHHGAPVAEIVLPVGYGLTLTGDGAGNWTAEERLPTGTFFFANRGPYRNIKVHGNIAAVWGDFVRIECEVPGLQVFNNTAVSILPDDMNADGVIGRYEGNTGQDSPIYLSGVTAFSQRNFTVGGLYLTSYGAAATDLGSIALGITDTATVPASLVAHLAATTRAAYQPRTRAECIAAAQPKPGGPLDGTLIGAVPYYDFTLDAVNTAVLPAPVLASSSPAHGADPVGVDTPIVLTFDQFVMLGAGTITLRNVTDSVDIETFDVDLGTGSSGGTVAASQNTVTITPGASMPGPATVSVRAAAGAITSRLYGTDWPGIADDVTLAFETDAAAPSSFETVAAAGGYLTGTLAAPAGPQTRILIAVRLYRDPTSDTFGNILSMDAAKDIGLQAMATGELRVTLGNSLASSFRIPNAVPTAPPVETILVSVDLSAASHLDGVQVYRGGTAIAPAALTGVNWDPSAYVEQSPGASPWRVLNYTGDGQVFRGDVDFVSVSFPGTLPDLSDAAVRAWWEPAQILTAPPPPALLCMGPAADFHRNRADDSTLTVVDGPFTDV</sequence>
<name>A0A7X1ZE02_9PROT</name>
<protein>
    <recommendedName>
        <fullName evidence="2">SbsA Ig-like domain-containing protein</fullName>
    </recommendedName>
</protein>
<dbReference type="InterPro" id="IPR011050">
    <property type="entry name" value="Pectin_lyase_fold/virulence"/>
</dbReference>
<evidence type="ECO:0000313" key="3">
    <source>
        <dbReference type="EMBL" id="MQX36809.1"/>
    </source>
</evidence>
<dbReference type="RefSeq" id="WP_153343653.1">
    <property type="nucleotide sequence ID" value="NZ_WIVE01000027.1"/>
</dbReference>
<reference evidence="3 4" key="1">
    <citation type="submission" date="2019-10" db="EMBL/GenBank/DDBJ databases">
        <title>Draft whole-genome sequence of the purple nonsulfur photosynthetic bacterium Roseospira navarrensis DSM 15114.</title>
        <authorList>
            <person name="Kyndt J.A."/>
            <person name="Meyer T.E."/>
        </authorList>
    </citation>
    <scope>NUCLEOTIDE SEQUENCE [LARGE SCALE GENOMIC DNA]</scope>
    <source>
        <strain evidence="3 4">DSM 15114</strain>
    </source>
</reference>
<evidence type="ECO:0000313" key="4">
    <source>
        <dbReference type="Proteomes" id="UP000434582"/>
    </source>
</evidence>
<evidence type="ECO:0000256" key="1">
    <source>
        <dbReference type="ARBA" id="ARBA00022729"/>
    </source>
</evidence>
<dbReference type="SMART" id="SM00710">
    <property type="entry name" value="PbH1"/>
    <property type="match status" value="3"/>
</dbReference>
<dbReference type="InterPro" id="IPR006626">
    <property type="entry name" value="PbH1"/>
</dbReference>
<dbReference type="AlphaFoldDB" id="A0A7X1ZE02"/>
<accession>A0A7X1ZE02</accession>
<dbReference type="Pfam" id="PF13205">
    <property type="entry name" value="Big_5"/>
    <property type="match status" value="1"/>
</dbReference>
<dbReference type="InterPro" id="IPR032812">
    <property type="entry name" value="SbsA_Ig"/>
</dbReference>
<keyword evidence="1" id="KW-0732">Signal</keyword>
<feature type="domain" description="SbsA Ig-like" evidence="2">
    <location>
        <begin position="784"/>
        <end position="880"/>
    </location>
</feature>
<organism evidence="3 4">
    <name type="scientific">Roseospira navarrensis</name>
    <dbReference type="NCBI Taxonomy" id="140058"/>
    <lineage>
        <taxon>Bacteria</taxon>
        <taxon>Pseudomonadati</taxon>
        <taxon>Pseudomonadota</taxon>
        <taxon>Alphaproteobacteria</taxon>
        <taxon>Rhodospirillales</taxon>
        <taxon>Rhodospirillaceae</taxon>
        <taxon>Roseospira</taxon>
    </lineage>
</organism>
<dbReference type="Proteomes" id="UP000434582">
    <property type="component" value="Unassembled WGS sequence"/>
</dbReference>
<keyword evidence="4" id="KW-1185">Reference proteome</keyword>